<proteinExistence type="predicted"/>
<evidence type="ECO:0000313" key="3">
    <source>
        <dbReference type="Proteomes" id="UP000828390"/>
    </source>
</evidence>
<accession>A0A9D4G9V0</accession>
<sequence length="55" mass="6167">MDMASAQRPGGHRFDPHRGSAPQISPKTPSTGSMHRKRTRERQYKPQAPDAIDPK</sequence>
<feature type="region of interest" description="Disordered" evidence="1">
    <location>
        <begin position="1"/>
        <end position="55"/>
    </location>
</feature>
<dbReference type="EMBL" id="JAIWYP010000006">
    <property type="protein sequence ID" value="KAH3813068.1"/>
    <property type="molecule type" value="Genomic_DNA"/>
</dbReference>
<reference evidence="2" key="1">
    <citation type="journal article" date="2019" name="bioRxiv">
        <title>The Genome of the Zebra Mussel, Dreissena polymorpha: A Resource for Invasive Species Research.</title>
        <authorList>
            <person name="McCartney M.A."/>
            <person name="Auch B."/>
            <person name="Kono T."/>
            <person name="Mallez S."/>
            <person name="Zhang Y."/>
            <person name="Obille A."/>
            <person name="Becker A."/>
            <person name="Abrahante J.E."/>
            <person name="Garbe J."/>
            <person name="Badalamenti J.P."/>
            <person name="Herman A."/>
            <person name="Mangelson H."/>
            <person name="Liachko I."/>
            <person name="Sullivan S."/>
            <person name="Sone E.D."/>
            <person name="Koren S."/>
            <person name="Silverstein K.A.T."/>
            <person name="Beckman K.B."/>
            <person name="Gohl D.M."/>
        </authorList>
    </citation>
    <scope>NUCLEOTIDE SEQUENCE</scope>
    <source>
        <strain evidence="2">Duluth1</strain>
        <tissue evidence="2">Whole animal</tissue>
    </source>
</reference>
<name>A0A9D4G9V0_DREPO</name>
<evidence type="ECO:0000256" key="1">
    <source>
        <dbReference type="SAM" id="MobiDB-lite"/>
    </source>
</evidence>
<protein>
    <submittedName>
        <fullName evidence="2">Uncharacterized protein</fullName>
    </submittedName>
</protein>
<gene>
    <name evidence="2" type="ORF">DPMN_141517</name>
</gene>
<feature type="compositionally biased region" description="Polar residues" evidence="1">
    <location>
        <begin position="22"/>
        <end position="33"/>
    </location>
</feature>
<comment type="caution">
    <text evidence="2">The sequence shown here is derived from an EMBL/GenBank/DDBJ whole genome shotgun (WGS) entry which is preliminary data.</text>
</comment>
<dbReference type="Proteomes" id="UP000828390">
    <property type="component" value="Unassembled WGS sequence"/>
</dbReference>
<organism evidence="2 3">
    <name type="scientific">Dreissena polymorpha</name>
    <name type="common">Zebra mussel</name>
    <name type="synonym">Mytilus polymorpha</name>
    <dbReference type="NCBI Taxonomy" id="45954"/>
    <lineage>
        <taxon>Eukaryota</taxon>
        <taxon>Metazoa</taxon>
        <taxon>Spiralia</taxon>
        <taxon>Lophotrochozoa</taxon>
        <taxon>Mollusca</taxon>
        <taxon>Bivalvia</taxon>
        <taxon>Autobranchia</taxon>
        <taxon>Heteroconchia</taxon>
        <taxon>Euheterodonta</taxon>
        <taxon>Imparidentia</taxon>
        <taxon>Neoheterodontei</taxon>
        <taxon>Myida</taxon>
        <taxon>Dreissenoidea</taxon>
        <taxon>Dreissenidae</taxon>
        <taxon>Dreissena</taxon>
    </lineage>
</organism>
<reference evidence="2" key="2">
    <citation type="submission" date="2020-11" db="EMBL/GenBank/DDBJ databases">
        <authorList>
            <person name="McCartney M.A."/>
            <person name="Auch B."/>
            <person name="Kono T."/>
            <person name="Mallez S."/>
            <person name="Becker A."/>
            <person name="Gohl D.M."/>
            <person name="Silverstein K.A.T."/>
            <person name="Koren S."/>
            <person name="Bechman K.B."/>
            <person name="Herman A."/>
            <person name="Abrahante J.E."/>
            <person name="Garbe J."/>
        </authorList>
    </citation>
    <scope>NUCLEOTIDE SEQUENCE</scope>
    <source>
        <strain evidence="2">Duluth1</strain>
        <tissue evidence="2">Whole animal</tissue>
    </source>
</reference>
<dbReference type="AlphaFoldDB" id="A0A9D4G9V0"/>
<keyword evidence="3" id="KW-1185">Reference proteome</keyword>
<evidence type="ECO:0000313" key="2">
    <source>
        <dbReference type="EMBL" id="KAH3813068.1"/>
    </source>
</evidence>